<dbReference type="EC" id="5.2.1.8" evidence="2 6"/>
<dbReference type="PROSITE" id="PS50059">
    <property type="entry name" value="FKBP_PPIASE"/>
    <property type="match status" value="1"/>
</dbReference>
<accession>A0A0A8L395</accession>
<comment type="catalytic activity">
    <reaction evidence="1 6">
        <text>[protein]-peptidylproline (omega=180) = [protein]-peptidylproline (omega=0)</text>
        <dbReference type="Rhea" id="RHEA:16237"/>
        <dbReference type="Rhea" id="RHEA-COMP:10747"/>
        <dbReference type="Rhea" id="RHEA-COMP:10748"/>
        <dbReference type="ChEBI" id="CHEBI:83833"/>
        <dbReference type="ChEBI" id="CHEBI:83834"/>
        <dbReference type="EC" id="5.2.1.8"/>
    </reaction>
</comment>
<dbReference type="PANTHER" id="PTHR45779">
    <property type="entry name" value="PEPTIDYLPROLYL ISOMERASE"/>
    <property type="match status" value="1"/>
</dbReference>
<dbReference type="InterPro" id="IPR001179">
    <property type="entry name" value="PPIase_FKBP_dom"/>
</dbReference>
<evidence type="ECO:0000256" key="1">
    <source>
        <dbReference type="ARBA" id="ARBA00000971"/>
    </source>
</evidence>
<dbReference type="Pfam" id="PF00254">
    <property type="entry name" value="FKBP_C"/>
    <property type="match status" value="1"/>
</dbReference>
<evidence type="ECO:0000256" key="6">
    <source>
        <dbReference type="PROSITE-ProRule" id="PRU00277"/>
    </source>
</evidence>
<reference evidence="9 10" key="1">
    <citation type="submission" date="2014-03" db="EMBL/GenBank/DDBJ databases">
        <title>The genome of Kluyveromyces dobzhanskii.</title>
        <authorList>
            <person name="Nystedt B."/>
            <person name="Astrom S."/>
        </authorList>
    </citation>
    <scope>NUCLEOTIDE SEQUENCE [LARGE SCALE GENOMIC DNA]</scope>
    <source>
        <strain evidence="9 10">CBS 2104</strain>
    </source>
</reference>
<evidence type="ECO:0000313" key="10">
    <source>
        <dbReference type="Proteomes" id="UP000031516"/>
    </source>
</evidence>
<evidence type="ECO:0000256" key="7">
    <source>
        <dbReference type="SAM" id="SignalP"/>
    </source>
</evidence>
<dbReference type="InterPro" id="IPR046357">
    <property type="entry name" value="PPIase_dom_sf"/>
</dbReference>
<dbReference type="AlphaFoldDB" id="A0A0A8L395"/>
<dbReference type="Proteomes" id="UP000031516">
    <property type="component" value="Unassembled WGS sequence"/>
</dbReference>
<evidence type="ECO:0000256" key="4">
    <source>
        <dbReference type="ARBA" id="ARBA00023235"/>
    </source>
</evidence>
<keyword evidence="4 6" id="KW-0413">Isomerase</keyword>
<feature type="chain" id="PRO_5002054816" description="peptidylprolyl isomerase" evidence="7">
    <location>
        <begin position="20"/>
        <end position="140"/>
    </location>
</feature>
<comment type="similarity">
    <text evidence="5">Belongs to the FKBP-type PPIase family. FKBP2 subfamily.</text>
</comment>
<dbReference type="PANTHER" id="PTHR45779:SF7">
    <property type="entry name" value="PEPTIDYLPROLYL ISOMERASE"/>
    <property type="match status" value="1"/>
</dbReference>
<comment type="caution">
    <text evidence="9">The sequence shown here is derived from an EMBL/GenBank/DDBJ whole genome shotgun (WGS) entry which is preliminary data.</text>
</comment>
<feature type="signal peptide" evidence="7">
    <location>
        <begin position="1"/>
        <end position="19"/>
    </location>
</feature>
<sequence length="140" mass="15260">MKLITSLFGFIFLVIHVFAEKLTELNVGVTKEPSECNIKAARGDVVSVHYTGKLRDSGEVFDSSYNRGVPIQFKLGYNQVISGWDQGILGMCIGEGRTLHIPSELGYGSRGAGGVIPPNADLVFDTELVNIQRDSVDDEL</sequence>
<evidence type="ECO:0000256" key="5">
    <source>
        <dbReference type="ARBA" id="ARBA00024206"/>
    </source>
</evidence>
<dbReference type="GO" id="GO:0005783">
    <property type="term" value="C:endoplasmic reticulum"/>
    <property type="evidence" value="ECO:0007669"/>
    <property type="project" value="TreeGrafter"/>
</dbReference>
<evidence type="ECO:0000256" key="2">
    <source>
        <dbReference type="ARBA" id="ARBA00013194"/>
    </source>
</evidence>
<dbReference type="SUPFAM" id="SSF54534">
    <property type="entry name" value="FKBP-like"/>
    <property type="match status" value="1"/>
</dbReference>
<dbReference type="InterPro" id="IPR044609">
    <property type="entry name" value="FKBP2/11"/>
</dbReference>
<protein>
    <recommendedName>
        <fullName evidence="2 6">peptidylprolyl isomerase</fullName>
        <ecNumber evidence="2 6">5.2.1.8</ecNumber>
    </recommendedName>
</protein>
<evidence type="ECO:0000256" key="3">
    <source>
        <dbReference type="ARBA" id="ARBA00023110"/>
    </source>
</evidence>
<dbReference type="EMBL" id="CCBQ010000018">
    <property type="protein sequence ID" value="CDO92702.1"/>
    <property type="molecule type" value="Genomic_DNA"/>
</dbReference>
<dbReference type="FunFam" id="3.10.50.40:FF:000006">
    <property type="entry name" value="Peptidyl-prolyl cis-trans isomerase"/>
    <property type="match status" value="1"/>
</dbReference>
<feature type="domain" description="PPIase FKBP-type" evidence="8">
    <location>
        <begin position="43"/>
        <end position="132"/>
    </location>
</feature>
<dbReference type="Gene3D" id="3.10.50.40">
    <property type="match status" value="1"/>
</dbReference>
<evidence type="ECO:0000313" key="9">
    <source>
        <dbReference type="EMBL" id="CDO92702.1"/>
    </source>
</evidence>
<organism evidence="9 10">
    <name type="scientific">Kluyveromyces dobzhanskii CBS 2104</name>
    <dbReference type="NCBI Taxonomy" id="1427455"/>
    <lineage>
        <taxon>Eukaryota</taxon>
        <taxon>Fungi</taxon>
        <taxon>Dikarya</taxon>
        <taxon>Ascomycota</taxon>
        <taxon>Saccharomycotina</taxon>
        <taxon>Saccharomycetes</taxon>
        <taxon>Saccharomycetales</taxon>
        <taxon>Saccharomycetaceae</taxon>
        <taxon>Kluyveromyces</taxon>
    </lineage>
</organism>
<keyword evidence="7" id="KW-0732">Signal</keyword>
<proteinExistence type="inferred from homology"/>
<name>A0A0A8L395_9SACH</name>
<evidence type="ECO:0000259" key="8">
    <source>
        <dbReference type="PROSITE" id="PS50059"/>
    </source>
</evidence>
<dbReference type="GO" id="GO:0003755">
    <property type="term" value="F:peptidyl-prolyl cis-trans isomerase activity"/>
    <property type="evidence" value="ECO:0007669"/>
    <property type="project" value="UniProtKB-KW"/>
</dbReference>
<dbReference type="OrthoDB" id="1902587at2759"/>
<keyword evidence="10" id="KW-1185">Reference proteome</keyword>
<gene>
    <name evidence="9" type="ORF">KLDO_g1015</name>
</gene>
<keyword evidence="3 6" id="KW-0697">Rotamase</keyword>